<comment type="caution">
    <text evidence="1">The sequence shown here is derived from an EMBL/GenBank/DDBJ whole genome shotgun (WGS) entry which is preliminary data.</text>
</comment>
<keyword evidence="2" id="KW-1185">Reference proteome</keyword>
<name>A0A9W8S226_9HYPO</name>
<dbReference type="Proteomes" id="UP001152049">
    <property type="component" value="Unassembled WGS sequence"/>
</dbReference>
<dbReference type="AlphaFoldDB" id="A0A9W8S226"/>
<dbReference type="OrthoDB" id="3548654at2759"/>
<reference evidence="1" key="1">
    <citation type="submission" date="2022-09" db="EMBL/GenBank/DDBJ databases">
        <title>Fusarium specimens isolated from Avocado Roots.</title>
        <authorList>
            <person name="Stajich J."/>
            <person name="Roper C."/>
            <person name="Heimlech-Rivalta G."/>
        </authorList>
    </citation>
    <scope>NUCLEOTIDE SEQUENCE</scope>
    <source>
        <strain evidence="1">CF00136</strain>
    </source>
</reference>
<sequence length="166" mass="18598">MDILSTLQEQSLLESFLRSDLDATFVSTITLLMAPVIDYSLMRDSSPWVQRGYAVLDDMISRGNMVAVQVKSEIQQLEDVFNYLPVEEEGISRNQQQSTSHGQFAEEDLAFQAPHTVLSPPMTHMGISPIIGDDLQLDEVFWQDGLTTEQLLNFANAMDISSLDVL</sequence>
<proteinExistence type="predicted"/>
<protein>
    <recommendedName>
        <fullName evidence="3">Transcription factor</fullName>
    </recommendedName>
</protein>
<gene>
    <name evidence="1" type="ORF">NW762_005647</name>
</gene>
<evidence type="ECO:0008006" key="3">
    <source>
        <dbReference type="Google" id="ProtNLM"/>
    </source>
</evidence>
<evidence type="ECO:0000313" key="2">
    <source>
        <dbReference type="Proteomes" id="UP001152049"/>
    </source>
</evidence>
<organism evidence="1 2">
    <name type="scientific">Fusarium torreyae</name>
    <dbReference type="NCBI Taxonomy" id="1237075"/>
    <lineage>
        <taxon>Eukaryota</taxon>
        <taxon>Fungi</taxon>
        <taxon>Dikarya</taxon>
        <taxon>Ascomycota</taxon>
        <taxon>Pezizomycotina</taxon>
        <taxon>Sordariomycetes</taxon>
        <taxon>Hypocreomycetidae</taxon>
        <taxon>Hypocreales</taxon>
        <taxon>Nectriaceae</taxon>
        <taxon>Fusarium</taxon>
    </lineage>
</organism>
<evidence type="ECO:0000313" key="1">
    <source>
        <dbReference type="EMBL" id="KAJ4264447.1"/>
    </source>
</evidence>
<accession>A0A9W8S226</accession>
<dbReference type="EMBL" id="JAOQAZ010000008">
    <property type="protein sequence ID" value="KAJ4264447.1"/>
    <property type="molecule type" value="Genomic_DNA"/>
</dbReference>